<comment type="caution">
    <text evidence="4">The sequence shown here is derived from an EMBL/GenBank/DDBJ whole genome shotgun (WGS) entry which is preliminary data.</text>
</comment>
<keyword evidence="2" id="KW-1133">Transmembrane helix</keyword>
<keyword evidence="2" id="KW-0472">Membrane</keyword>
<keyword evidence="5" id="KW-1185">Reference proteome</keyword>
<feature type="domain" description="DUF6234" evidence="3">
    <location>
        <begin position="15"/>
        <end position="140"/>
    </location>
</feature>
<keyword evidence="2" id="KW-0812">Transmembrane</keyword>
<evidence type="ECO:0000313" key="5">
    <source>
        <dbReference type="Proteomes" id="UP000630936"/>
    </source>
</evidence>
<feature type="transmembrane region" description="Helical" evidence="2">
    <location>
        <begin position="61"/>
        <end position="83"/>
    </location>
</feature>
<feature type="transmembrane region" description="Helical" evidence="2">
    <location>
        <begin position="20"/>
        <end position="41"/>
    </location>
</feature>
<evidence type="ECO:0000256" key="2">
    <source>
        <dbReference type="SAM" id="Phobius"/>
    </source>
</evidence>
<dbReference type="Pfam" id="PF19747">
    <property type="entry name" value="DUF6234"/>
    <property type="match status" value="1"/>
</dbReference>
<feature type="transmembrane region" description="Helical" evidence="2">
    <location>
        <begin position="95"/>
        <end position="112"/>
    </location>
</feature>
<proteinExistence type="predicted"/>
<reference evidence="4" key="2">
    <citation type="submission" date="2020-09" db="EMBL/GenBank/DDBJ databases">
        <authorList>
            <person name="Sun Q."/>
            <person name="Ohkuma M."/>
        </authorList>
    </citation>
    <scope>NUCLEOTIDE SEQUENCE</scope>
    <source>
        <strain evidence="4">JCM 4988</strain>
    </source>
</reference>
<evidence type="ECO:0000256" key="1">
    <source>
        <dbReference type="SAM" id="MobiDB-lite"/>
    </source>
</evidence>
<evidence type="ECO:0000259" key="3">
    <source>
        <dbReference type="Pfam" id="PF19747"/>
    </source>
</evidence>
<reference evidence="4" key="1">
    <citation type="journal article" date="2014" name="Int. J. Syst. Evol. Microbiol.">
        <title>Complete genome sequence of Corynebacterium casei LMG S-19264T (=DSM 44701T), isolated from a smear-ripened cheese.</title>
        <authorList>
            <consortium name="US DOE Joint Genome Institute (JGI-PGF)"/>
            <person name="Walter F."/>
            <person name="Albersmeier A."/>
            <person name="Kalinowski J."/>
            <person name="Ruckert C."/>
        </authorList>
    </citation>
    <scope>NUCLEOTIDE SEQUENCE</scope>
    <source>
        <strain evidence="4">JCM 4988</strain>
    </source>
</reference>
<evidence type="ECO:0000313" key="4">
    <source>
        <dbReference type="EMBL" id="GGZ13691.1"/>
    </source>
</evidence>
<dbReference type="Proteomes" id="UP000630936">
    <property type="component" value="Unassembled WGS sequence"/>
</dbReference>
<organism evidence="4 5">
    <name type="scientific">Streptomyces inusitatus</name>
    <dbReference type="NCBI Taxonomy" id="68221"/>
    <lineage>
        <taxon>Bacteria</taxon>
        <taxon>Bacillati</taxon>
        <taxon>Actinomycetota</taxon>
        <taxon>Actinomycetes</taxon>
        <taxon>Kitasatosporales</taxon>
        <taxon>Streptomycetaceae</taxon>
        <taxon>Streptomyces</taxon>
    </lineage>
</organism>
<dbReference type="EMBL" id="BMWG01000001">
    <property type="protein sequence ID" value="GGZ13691.1"/>
    <property type="molecule type" value="Genomic_DNA"/>
</dbReference>
<accession>A0A918PKY4</accession>
<feature type="region of interest" description="Disordered" evidence="1">
    <location>
        <begin position="115"/>
        <end position="143"/>
    </location>
</feature>
<dbReference type="AlphaFoldDB" id="A0A918PKY4"/>
<protein>
    <recommendedName>
        <fullName evidence="3">DUF6234 domain-containing protein</fullName>
    </recommendedName>
</protein>
<dbReference type="InterPro" id="IPR046201">
    <property type="entry name" value="DUF6234"/>
</dbReference>
<sequence>MGAHPPPPQRHKWLRAGADIALAIGLLVIDAVAALIAFVFGLDTVGYTLFDPGADNSPLSLVRPLTYVAAVGGIVLVSAILLFRARVVISSGVQAFAGLALVSAAVIGINHAEREARPQPAPTERGPGSLCRSGGDSSECLGG</sequence>
<name>A0A918PKY4_9ACTN</name>
<gene>
    <name evidence="4" type="ORF">GCM10010387_02170</name>
</gene>